<evidence type="ECO:0000256" key="1">
    <source>
        <dbReference type="SAM" id="MobiDB-lite"/>
    </source>
</evidence>
<name>A0A179G7X1_METCM</name>
<dbReference type="AlphaFoldDB" id="A0A179G7X1"/>
<proteinExistence type="predicted"/>
<organism evidence="2 3">
    <name type="scientific">Pochonia chlamydosporia 170</name>
    <dbReference type="NCBI Taxonomy" id="1380566"/>
    <lineage>
        <taxon>Eukaryota</taxon>
        <taxon>Fungi</taxon>
        <taxon>Dikarya</taxon>
        <taxon>Ascomycota</taxon>
        <taxon>Pezizomycotina</taxon>
        <taxon>Sordariomycetes</taxon>
        <taxon>Hypocreomycetidae</taxon>
        <taxon>Hypocreales</taxon>
        <taxon>Clavicipitaceae</taxon>
        <taxon>Pochonia</taxon>
    </lineage>
</organism>
<sequence length="150" mass="17634">MVDSGSSCPSCREDPEQVVRKRWQERGLCDADGVVPKEWKNAPATKDSKRRESKHDRDVTRPRSHFKYLTAVKEDQMRNICKARKNRLPPNVHDRAVGEVRKRWCGNGVWDDAWKDKPGRNDNWKYEILLDESARWKERQSSLLIEISCQ</sequence>
<keyword evidence="3" id="KW-1185">Reference proteome</keyword>
<evidence type="ECO:0000313" key="2">
    <source>
        <dbReference type="EMBL" id="OAQ73897.1"/>
    </source>
</evidence>
<dbReference type="RefSeq" id="XP_018149980.1">
    <property type="nucleotide sequence ID" value="XM_018281320.1"/>
</dbReference>
<evidence type="ECO:0000313" key="3">
    <source>
        <dbReference type="Proteomes" id="UP000078397"/>
    </source>
</evidence>
<feature type="region of interest" description="Disordered" evidence="1">
    <location>
        <begin position="34"/>
        <end position="63"/>
    </location>
</feature>
<feature type="compositionally biased region" description="Basic and acidic residues" evidence="1">
    <location>
        <begin position="34"/>
        <end position="61"/>
    </location>
</feature>
<dbReference type="Proteomes" id="UP000078397">
    <property type="component" value="Unassembled WGS sequence"/>
</dbReference>
<dbReference type="EMBL" id="LSBJ02000001">
    <property type="protein sequence ID" value="OAQ73897.1"/>
    <property type="molecule type" value="Genomic_DNA"/>
</dbReference>
<protein>
    <submittedName>
        <fullName evidence="2">Uncharacterized protein</fullName>
    </submittedName>
</protein>
<reference evidence="2 3" key="1">
    <citation type="journal article" date="2016" name="PLoS Pathog.">
        <title>Biosynthesis of antibiotic leucinostatins in bio-control fungus Purpureocillium lilacinum and their inhibition on phytophthora revealed by genome mining.</title>
        <authorList>
            <person name="Wang G."/>
            <person name="Liu Z."/>
            <person name="Lin R."/>
            <person name="Li E."/>
            <person name="Mao Z."/>
            <person name="Ling J."/>
            <person name="Yang Y."/>
            <person name="Yin W.B."/>
            <person name="Xie B."/>
        </authorList>
    </citation>
    <scope>NUCLEOTIDE SEQUENCE [LARGE SCALE GENOMIC DNA]</scope>
    <source>
        <strain evidence="2">170</strain>
    </source>
</reference>
<dbReference type="GeneID" id="28845314"/>
<gene>
    <name evidence="2" type="ORF">VFPPC_01495</name>
</gene>
<comment type="caution">
    <text evidence="2">The sequence shown here is derived from an EMBL/GenBank/DDBJ whole genome shotgun (WGS) entry which is preliminary data.</text>
</comment>
<dbReference type="KEGG" id="pchm:VFPPC_01495"/>
<accession>A0A179G7X1</accession>